<accession>A0A2P2PG72</accession>
<name>A0A2P2PG72_RHIMU</name>
<organism evidence="1">
    <name type="scientific">Rhizophora mucronata</name>
    <name type="common">Asiatic mangrove</name>
    <dbReference type="NCBI Taxonomy" id="61149"/>
    <lineage>
        <taxon>Eukaryota</taxon>
        <taxon>Viridiplantae</taxon>
        <taxon>Streptophyta</taxon>
        <taxon>Embryophyta</taxon>
        <taxon>Tracheophyta</taxon>
        <taxon>Spermatophyta</taxon>
        <taxon>Magnoliopsida</taxon>
        <taxon>eudicotyledons</taxon>
        <taxon>Gunneridae</taxon>
        <taxon>Pentapetalae</taxon>
        <taxon>rosids</taxon>
        <taxon>fabids</taxon>
        <taxon>Malpighiales</taxon>
        <taxon>Rhizophoraceae</taxon>
        <taxon>Rhizophora</taxon>
    </lineage>
</organism>
<dbReference type="EMBL" id="GGEC01073250">
    <property type="protein sequence ID" value="MBX53734.1"/>
    <property type="molecule type" value="Transcribed_RNA"/>
</dbReference>
<protein>
    <submittedName>
        <fullName evidence="1">Uncharacterized protein</fullName>
    </submittedName>
</protein>
<reference evidence="1" key="1">
    <citation type="submission" date="2018-02" db="EMBL/GenBank/DDBJ databases">
        <title>Rhizophora mucronata_Transcriptome.</title>
        <authorList>
            <person name="Meera S.P."/>
            <person name="Sreeshan A."/>
            <person name="Augustine A."/>
        </authorList>
    </citation>
    <scope>NUCLEOTIDE SEQUENCE</scope>
    <source>
        <tissue evidence="1">Leaf</tissue>
    </source>
</reference>
<evidence type="ECO:0000313" key="1">
    <source>
        <dbReference type="EMBL" id="MBX53734.1"/>
    </source>
</evidence>
<proteinExistence type="predicted"/>
<sequence>MNIYLKWCSWAKMFIQCL</sequence>
<dbReference type="AlphaFoldDB" id="A0A2P2PG72"/>